<comment type="subcellular location">
    <subcellularLocation>
        <location evidence="1">Membrane</location>
        <topology evidence="1">Multi-pass membrane protein</topology>
    </subcellularLocation>
</comment>
<evidence type="ECO:0000256" key="1">
    <source>
        <dbReference type="ARBA" id="ARBA00004141"/>
    </source>
</evidence>
<evidence type="ECO:0000259" key="8">
    <source>
        <dbReference type="PROSITE" id="PS50850"/>
    </source>
</evidence>
<feature type="transmembrane region" description="Helical" evidence="7">
    <location>
        <begin position="81"/>
        <end position="102"/>
    </location>
</feature>
<feature type="compositionally biased region" description="Basic and acidic residues" evidence="6">
    <location>
        <begin position="1"/>
        <end position="12"/>
    </location>
</feature>
<dbReference type="Proteomes" id="UP000701801">
    <property type="component" value="Unassembled WGS sequence"/>
</dbReference>
<organism evidence="9 10">
    <name type="scientific">Hymenoscyphus albidus</name>
    <dbReference type="NCBI Taxonomy" id="595503"/>
    <lineage>
        <taxon>Eukaryota</taxon>
        <taxon>Fungi</taxon>
        <taxon>Dikarya</taxon>
        <taxon>Ascomycota</taxon>
        <taxon>Pezizomycotina</taxon>
        <taxon>Leotiomycetes</taxon>
        <taxon>Helotiales</taxon>
        <taxon>Helotiaceae</taxon>
        <taxon>Hymenoscyphus</taxon>
    </lineage>
</organism>
<evidence type="ECO:0000256" key="2">
    <source>
        <dbReference type="ARBA" id="ARBA00008335"/>
    </source>
</evidence>
<keyword evidence="10" id="KW-1185">Reference proteome</keyword>
<evidence type="ECO:0000256" key="5">
    <source>
        <dbReference type="ARBA" id="ARBA00023136"/>
    </source>
</evidence>
<feature type="transmembrane region" description="Helical" evidence="7">
    <location>
        <begin position="114"/>
        <end position="133"/>
    </location>
</feature>
<feature type="transmembrane region" description="Helical" evidence="7">
    <location>
        <begin position="47"/>
        <end position="69"/>
    </location>
</feature>
<evidence type="ECO:0000313" key="9">
    <source>
        <dbReference type="EMBL" id="CAG8971641.1"/>
    </source>
</evidence>
<dbReference type="PROSITE" id="PS50850">
    <property type="entry name" value="MFS"/>
    <property type="match status" value="1"/>
</dbReference>
<name>A0A9N9Q312_9HELO</name>
<comment type="similarity">
    <text evidence="2">Belongs to the major facilitator superfamily.</text>
</comment>
<evidence type="ECO:0000256" key="3">
    <source>
        <dbReference type="ARBA" id="ARBA00022692"/>
    </source>
</evidence>
<dbReference type="SUPFAM" id="SSF103473">
    <property type="entry name" value="MFS general substrate transporter"/>
    <property type="match status" value="1"/>
</dbReference>
<evidence type="ECO:0000256" key="6">
    <source>
        <dbReference type="SAM" id="MobiDB-lite"/>
    </source>
</evidence>
<feature type="compositionally biased region" description="Polar residues" evidence="6">
    <location>
        <begin position="13"/>
        <end position="26"/>
    </location>
</feature>
<comment type="caution">
    <text evidence="9">The sequence shown here is derived from an EMBL/GenBank/DDBJ whole genome shotgun (WGS) entry which is preliminary data.</text>
</comment>
<feature type="domain" description="Major facilitator superfamily (MFS) profile" evidence="8">
    <location>
        <begin position="47"/>
        <end position="170"/>
    </location>
</feature>
<dbReference type="AlphaFoldDB" id="A0A9N9Q312"/>
<accession>A0A9N9Q312</accession>
<dbReference type="Gene3D" id="1.20.1720.10">
    <property type="entry name" value="Multidrug resistance protein D"/>
    <property type="match status" value="1"/>
</dbReference>
<dbReference type="OrthoDB" id="5296287at2759"/>
<dbReference type="EMBL" id="CAJVRM010000026">
    <property type="protein sequence ID" value="CAG8971641.1"/>
    <property type="molecule type" value="Genomic_DNA"/>
</dbReference>
<feature type="region of interest" description="Disordered" evidence="6">
    <location>
        <begin position="1"/>
        <end position="31"/>
    </location>
</feature>
<keyword evidence="4 7" id="KW-1133">Transmembrane helix</keyword>
<dbReference type="GO" id="GO:0022857">
    <property type="term" value="F:transmembrane transporter activity"/>
    <property type="evidence" value="ECO:0007669"/>
    <property type="project" value="InterPro"/>
</dbReference>
<keyword evidence="3 7" id="KW-0812">Transmembrane</keyword>
<sequence length="170" mass="18760">MESQESRLEKDGNGTNLDDVTETNYVSWDPQDPTHPRNWPLWKKRSHILLVALITFLTPFASSMVAPAIPQLKTKFHFESGTLGSFIVSIYLLGYVFGPLVVAPMSEMYGRLPVYHFCNVGFVVTSIACAVSTNVHMLIGFRFLAGTFGSSPIALGGGTISDMIVQEERD</sequence>
<protein>
    <recommendedName>
        <fullName evidence="8">Major facilitator superfamily (MFS) profile domain-containing protein</fullName>
    </recommendedName>
</protein>
<dbReference type="PANTHER" id="PTHR23502:SF68">
    <property type="entry name" value="MULTIDRUG TRANSPORTER, PUTATIVE (AFU_ORTHOLOGUE AFUA_3G01120)-RELATED"/>
    <property type="match status" value="1"/>
</dbReference>
<dbReference type="PANTHER" id="PTHR23502">
    <property type="entry name" value="MAJOR FACILITATOR SUPERFAMILY"/>
    <property type="match status" value="1"/>
</dbReference>
<proteinExistence type="inferred from homology"/>
<evidence type="ECO:0000256" key="4">
    <source>
        <dbReference type="ARBA" id="ARBA00022989"/>
    </source>
</evidence>
<gene>
    <name evidence="9" type="ORF">HYALB_00003109</name>
</gene>
<evidence type="ECO:0000256" key="7">
    <source>
        <dbReference type="SAM" id="Phobius"/>
    </source>
</evidence>
<evidence type="ECO:0000313" key="10">
    <source>
        <dbReference type="Proteomes" id="UP000701801"/>
    </source>
</evidence>
<keyword evidence="5 7" id="KW-0472">Membrane</keyword>
<reference evidence="9" key="1">
    <citation type="submission" date="2021-07" db="EMBL/GenBank/DDBJ databases">
        <authorList>
            <person name="Durling M."/>
        </authorList>
    </citation>
    <scope>NUCLEOTIDE SEQUENCE</scope>
</reference>
<dbReference type="InterPro" id="IPR020846">
    <property type="entry name" value="MFS_dom"/>
</dbReference>
<dbReference type="InterPro" id="IPR036259">
    <property type="entry name" value="MFS_trans_sf"/>
</dbReference>
<dbReference type="InterPro" id="IPR011701">
    <property type="entry name" value="MFS"/>
</dbReference>
<dbReference type="Pfam" id="PF07690">
    <property type="entry name" value="MFS_1"/>
    <property type="match status" value="1"/>
</dbReference>
<dbReference type="GO" id="GO:0016020">
    <property type="term" value="C:membrane"/>
    <property type="evidence" value="ECO:0007669"/>
    <property type="project" value="UniProtKB-SubCell"/>
</dbReference>